<name>A0AAP2USD5_CLOIN</name>
<comment type="caution">
    <text evidence="1">The sequence shown here is derived from an EMBL/GenBank/DDBJ whole genome shotgun (WGS) entry which is preliminary data.</text>
</comment>
<dbReference type="AlphaFoldDB" id="A0AAP2USD5"/>
<accession>A0AAP2USD5</accession>
<gene>
    <name evidence="1" type="ORF">MKC95_22245</name>
</gene>
<evidence type="ECO:0000313" key="1">
    <source>
        <dbReference type="EMBL" id="MCR0235487.1"/>
    </source>
</evidence>
<dbReference type="RefSeq" id="WP_008819731.1">
    <property type="nucleotide sequence ID" value="NZ_AP025565.1"/>
</dbReference>
<protein>
    <submittedName>
        <fullName evidence="1">Uncharacterized protein</fullName>
    </submittedName>
</protein>
<dbReference type="Proteomes" id="UP001203972">
    <property type="component" value="Unassembled WGS sequence"/>
</dbReference>
<reference evidence="1" key="1">
    <citation type="journal article" date="2022" name="Clin. Infect. Dis.">
        <title>Association between Clostridium innocuum and antibiotic-associated diarrhea in adults and children: A cross-sectional study and comparative genomics analysis.</title>
        <authorList>
            <person name="Cherny K.E."/>
            <person name="Muscat E.B."/>
            <person name="Balaji A."/>
            <person name="Mukherjee J."/>
            <person name="Ozer E.A."/>
            <person name="Angarone M.P."/>
            <person name="Hauser A.R."/>
            <person name="Sichel J.S."/>
            <person name="Amponsah E."/>
            <person name="Kociolek L.K."/>
        </authorList>
    </citation>
    <scope>NUCLEOTIDE SEQUENCE</scope>
    <source>
        <strain evidence="1">NU1-AC-029v</strain>
    </source>
</reference>
<evidence type="ECO:0000313" key="2">
    <source>
        <dbReference type="Proteomes" id="UP001203972"/>
    </source>
</evidence>
<proteinExistence type="predicted"/>
<sequence>MEKLFYSNKDIRELYEISEAQAYRHMRRMKEIYEIDENRLPRRGVLPVAIVKDYFHQGKKKKDVQ</sequence>
<dbReference type="EMBL" id="JAKTMA010000073">
    <property type="protein sequence ID" value="MCR0235487.1"/>
    <property type="molecule type" value="Genomic_DNA"/>
</dbReference>
<organism evidence="1 2">
    <name type="scientific">Clostridium innocuum</name>
    <dbReference type="NCBI Taxonomy" id="1522"/>
    <lineage>
        <taxon>Bacteria</taxon>
        <taxon>Bacillati</taxon>
        <taxon>Bacillota</taxon>
        <taxon>Clostridia</taxon>
        <taxon>Eubacteriales</taxon>
        <taxon>Clostridiaceae</taxon>
        <taxon>Clostridium</taxon>
    </lineage>
</organism>